<gene>
    <name evidence="1" type="ORF">CSUB8521_0444</name>
</gene>
<protein>
    <submittedName>
        <fullName evidence="1">Uncharacterized protein</fullName>
    </submittedName>
</protein>
<dbReference type="SUPFAM" id="SSF50475">
    <property type="entry name" value="FMN-binding split barrel"/>
    <property type="match status" value="1"/>
</dbReference>
<dbReference type="Proteomes" id="UP000031135">
    <property type="component" value="Chromosome"/>
</dbReference>
<dbReference type="RefSeq" id="WP_039663004.1">
    <property type="nucleotide sequence ID" value="NZ_CP007772.1"/>
</dbReference>
<evidence type="ECO:0000313" key="2">
    <source>
        <dbReference type="Proteomes" id="UP000031135"/>
    </source>
</evidence>
<dbReference type="Gene3D" id="2.30.110.10">
    <property type="entry name" value="Electron Transport, Fmn-binding Protein, Chain A"/>
    <property type="match status" value="1"/>
</dbReference>
<evidence type="ECO:0000313" key="1">
    <source>
        <dbReference type="EMBL" id="AJC90326.1"/>
    </source>
</evidence>
<dbReference type="InterPro" id="IPR011194">
    <property type="entry name" value="UPF0306"/>
</dbReference>
<dbReference type="PIRSF" id="PIRSF009554">
    <property type="entry name" value="UCP009554"/>
    <property type="match status" value="1"/>
</dbReference>
<dbReference type="InterPro" id="IPR012349">
    <property type="entry name" value="Split_barrel_FMN-bd"/>
</dbReference>
<sequence length="135" mass="15471">MDKRIKTFIQSQKLLTLSMLDDDGGVYCTSCYYTFDDKNLSLIFASEEHTKHIQLALKTPNVGVNIALDTDVINLIKGVQIKAHFQTASKEQETLYYHAFPFARLAKASIFALNIQWAKYTDNKILLSKKLEFFI</sequence>
<accession>A0A0A8H8B7</accession>
<reference evidence="1 2" key="1">
    <citation type="journal article" date="2014" name="Genome Biol. Evol.">
        <title>Comparative Genomics of the Campylobacter lari Group.</title>
        <authorList>
            <person name="Miller W.G."/>
            <person name="Yee E."/>
            <person name="Chapman M.H."/>
            <person name="Smith T.P."/>
            <person name="Bono J.L."/>
            <person name="Huynh S."/>
            <person name="Parker C.T."/>
            <person name="Vandamme P."/>
            <person name="Luong K."/>
            <person name="Korlach J."/>
        </authorList>
    </citation>
    <scope>NUCLEOTIDE SEQUENCE [LARGE SCALE GENOMIC DNA]</scope>
    <source>
        <strain evidence="1 2">LMG 24374</strain>
    </source>
</reference>
<organism evidence="1 2">
    <name type="scientific">Campylobacter subantarcticus LMG 24374</name>
    <dbReference type="NCBI Taxonomy" id="1388751"/>
    <lineage>
        <taxon>Bacteria</taxon>
        <taxon>Pseudomonadati</taxon>
        <taxon>Campylobacterota</taxon>
        <taxon>Epsilonproteobacteria</taxon>
        <taxon>Campylobacterales</taxon>
        <taxon>Campylobacteraceae</taxon>
        <taxon>Campylobacter</taxon>
    </lineage>
</organism>
<dbReference type="OrthoDB" id="663512at2"/>
<dbReference type="HOGENOM" id="CLU_105087_3_0_7"/>
<dbReference type="KEGG" id="csm:CSUB8521_0444"/>
<proteinExistence type="predicted"/>
<dbReference type="AlphaFoldDB" id="A0A0A8H8B7"/>
<dbReference type="EMBL" id="CP007772">
    <property type="protein sequence ID" value="AJC90326.1"/>
    <property type="molecule type" value="Genomic_DNA"/>
</dbReference>
<name>A0A0A8H8B7_9BACT</name>